<name>A0A6P0UKE1_9FLAO</name>
<dbReference type="Pfam" id="PF13440">
    <property type="entry name" value="Polysacc_synt_3"/>
    <property type="match status" value="1"/>
</dbReference>
<accession>A0A6P0UKE1</accession>
<feature type="transmembrane region" description="Helical" evidence="7">
    <location>
        <begin position="202"/>
        <end position="223"/>
    </location>
</feature>
<evidence type="ECO:0000256" key="6">
    <source>
        <dbReference type="ARBA" id="ARBA00023136"/>
    </source>
</evidence>
<comment type="caution">
    <text evidence="8">The sequence shown here is derived from an EMBL/GenBank/DDBJ whole genome shotgun (WGS) entry which is preliminary data.</text>
</comment>
<dbReference type="GO" id="GO:0005886">
    <property type="term" value="C:plasma membrane"/>
    <property type="evidence" value="ECO:0007669"/>
    <property type="project" value="UniProtKB-SubCell"/>
</dbReference>
<feature type="transmembrane region" description="Helical" evidence="7">
    <location>
        <begin position="108"/>
        <end position="125"/>
    </location>
</feature>
<reference evidence="8 9" key="1">
    <citation type="submission" date="2020-01" db="EMBL/GenBank/DDBJ databases">
        <title>Muriicola jejuensis KCTC 22299.</title>
        <authorList>
            <person name="Wang G."/>
        </authorList>
    </citation>
    <scope>NUCLEOTIDE SEQUENCE [LARGE SCALE GENOMIC DNA]</scope>
    <source>
        <strain evidence="8 9">KCTC 22299</strain>
    </source>
</reference>
<protein>
    <submittedName>
        <fullName evidence="8">Oligosaccharide flippase family protein</fullName>
    </submittedName>
</protein>
<comment type="similarity">
    <text evidence="2">Belongs to the polysaccharide synthase family.</text>
</comment>
<dbReference type="PANTHER" id="PTHR30250:SF10">
    <property type="entry name" value="LIPOPOLYSACCHARIDE BIOSYNTHESIS PROTEIN WZXC"/>
    <property type="match status" value="1"/>
</dbReference>
<feature type="transmembrane region" description="Helical" evidence="7">
    <location>
        <begin position="243"/>
        <end position="263"/>
    </location>
</feature>
<evidence type="ECO:0000256" key="7">
    <source>
        <dbReference type="SAM" id="Phobius"/>
    </source>
</evidence>
<evidence type="ECO:0000256" key="4">
    <source>
        <dbReference type="ARBA" id="ARBA00022692"/>
    </source>
</evidence>
<feature type="transmembrane region" description="Helical" evidence="7">
    <location>
        <begin position="69"/>
        <end position="88"/>
    </location>
</feature>
<keyword evidence="6 7" id="KW-0472">Membrane</keyword>
<evidence type="ECO:0000256" key="2">
    <source>
        <dbReference type="ARBA" id="ARBA00007430"/>
    </source>
</evidence>
<sequence length="468" mass="52910">MAWSAGQKIILQAVQFIVGIILARILSPKEYGIMSILMVFIVISNVFIDSGFSKALIQKLDRSENDKSTVFLFNLAISVFFYFLLYFLSPQIARFYEIGELSLLLKTIGISIVINALYTVPFTLFSIEMDFKSISKINIIASFCSSFIAIYLAFDGFGVWALVYQILSRSLITLLLTWYFMKWLPNMVFSNQSFKAMFSFGFKLLISNLLAISFGNINSLLIGKYLSARELGFFSRGKQFSDILYNLFSTSIDSVLLPGLSPLQNQKEKMVNHSKTIIKSTSLVALPIFLILAILAKPIILYLLTDKWAFAIPIMQIFCIARLATTIGGINLNLLYVIGRTDLVLKQQYICIAIRVILVLSALPFGIIYIAMAELITSLIHYYINAYYPGKLLGYGGFSQLKDILYILFAGVLMSIPLFISLHLFESHLMQIMIGSVISLALYILFIKWFKVKELDFILNKAKSFRGN</sequence>
<evidence type="ECO:0000313" key="8">
    <source>
        <dbReference type="EMBL" id="NER11523.1"/>
    </source>
</evidence>
<proteinExistence type="inferred from homology"/>
<keyword evidence="3" id="KW-1003">Cell membrane</keyword>
<feature type="transmembrane region" description="Helical" evidence="7">
    <location>
        <begin position="9"/>
        <end position="25"/>
    </location>
</feature>
<dbReference type="RefSeq" id="WP_163693979.1">
    <property type="nucleotide sequence ID" value="NZ_FXTW01000003.1"/>
</dbReference>
<feature type="transmembrane region" description="Helical" evidence="7">
    <location>
        <begin position="432"/>
        <end position="450"/>
    </location>
</feature>
<organism evidence="8 9">
    <name type="scientific">Muriicola jejuensis</name>
    <dbReference type="NCBI Taxonomy" id="504488"/>
    <lineage>
        <taxon>Bacteria</taxon>
        <taxon>Pseudomonadati</taxon>
        <taxon>Bacteroidota</taxon>
        <taxon>Flavobacteriia</taxon>
        <taxon>Flavobacteriales</taxon>
        <taxon>Flavobacteriaceae</taxon>
        <taxon>Muriicola</taxon>
    </lineage>
</organism>
<feature type="transmembrane region" description="Helical" evidence="7">
    <location>
        <begin position="357"/>
        <end position="384"/>
    </location>
</feature>
<dbReference type="EMBL" id="JAABOP010000005">
    <property type="protein sequence ID" value="NER11523.1"/>
    <property type="molecule type" value="Genomic_DNA"/>
</dbReference>
<comment type="subcellular location">
    <subcellularLocation>
        <location evidence="1">Cell membrane</location>
        <topology evidence="1">Multi-pass membrane protein</topology>
    </subcellularLocation>
</comment>
<feature type="transmembrane region" description="Helical" evidence="7">
    <location>
        <begin position="404"/>
        <end position="425"/>
    </location>
</feature>
<feature type="transmembrane region" description="Helical" evidence="7">
    <location>
        <begin position="137"/>
        <end position="154"/>
    </location>
</feature>
<keyword evidence="5 7" id="KW-1133">Transmembrane helix</keyword>
<keyword evidence="9" id="KW-1185">Reference proteome</keyword>
<feature type="transmembrane region" description="Helical" evidence="7">
    <location>
        <begin position="160"/>
        <end position="181"/>
    </location>
</feature>
<feature type="transmembrane region" description="Helical" evidence="7">
    <location>
        <begin position="283"/>
        <end position="304"/>
    </location>
</feature>
<evidence type="ECO:0000256" key="1">
    <source>
        <dbReference type="ARBA" id="ARBA00004651"/>
    </source>
</evidence>
<dbReference type="AlphaFoldDB" id="A0A6P0UKE1"/>
<evidence type="ECO:0000313" key="9">
    <source>
        <dbReference type="Proteomes" id="UP000468443"/>
    </source>
</evidence>
<dbReference type="CDD" id="cd13127">
    <property type="entry name" value="MATE_tuaB_like"/>
    <property type="match status" value="1"/>
</dbReference>
<dbReference type="Proteomes" id="UP000468443">
    <property type="component" value="Unassembled WGS sequence"/>
</dbReference>
<gene>
    <name evidence="8" type="ORF">GWK09_13405</name>
</gene>
<feature type="transmembrane region" description="Helical" evidence="7">
    <location>
        <begin position="31"/>
        <end position="48"/>
    </location>
</feature>
<evidence type="ECO:0000256" key="5">
    <source>
        <dbReference type="ARBA" id="ARBA00022989"/>
    </source>
</evidence>
<evidence type="ECO:0000256" key="3">
    <source>
        <dbReference type="ARBA" id="ARBA00022475"/>
    </source>
</evidence>
<dbReference type="InterPro" id="IPR050833">
    <property type="entry name" value="Poly_Biosynth_Transport"/>
</dbReference>
<feature type="transmembrane region" description="Helical" evidence="7">
    <location>
        <begin position="310"/>
        <end position="336"/>
    </location>
</feature>
<dbReference type="PANTHER" id="PTHR30250">
    <property type="entry name" value="PST FAMILY PREDICTED COLANIC ACID TRANSPORTER"/>
    <property type="match status" value="1"/>
</dbReference>
<keyword evidence="4 7" id="KW-0812">Transmembrane</keyword>